<name>A0ABR1EA21_NECAM</name>
<reference evidence="7 8" key="1">
    <citation type="submission" date="2023-08" db="EMBL/GenBank/DDBJ databases">
        <title>A Necator americanus chromosomal reference genome.</title>
        <authorList>
            <person name="Ilik V."/>
            <person name="Petrzelkova K.J."/>
            <person name="Pardy F."/>
            <person name="Fuh T."/>
            <person name="Niatou-Singa F.S."/>
            <person name="Gouil Q."/>
            <person name="Baker L."/>
            <person name="Ritchie M.E."/>
            <person name="Jex A.R."/>
            <person name="Gazzola D."/>
            <person name="Li H."/>
            <person name="Toshio Fujiwara R."/>
            <person name="Zhan B."/>
            <person name="Aroian R.V."/>
            <person name="Pafco B."/>
            <person name="Schwarz E.M."/>
        </authorList>
    </citation>
    <scope>NUCLEOTIDE SEQUENCE [LARGE SCALE GENOMIC DNA]</scope>
    <source>
        <strain evidence="7 8">Aroian</strain>
        <tissue evidence="7">Whole animal</tissue>
    </source>
</reference>
<dbReference type="EMBL" id="JAVFWL010000006">
    <property type="protein sequence ID" value="KAK6759303.1"/>
    <property type="molecule type" value="Genomic_DNA"/>
</dbReference>
<comment type="caution">
    <text evidence="7">The sequence shown here is derived from an EMBL/GenBank/DDBJ whole genome shotgun (WGS) entry which is preliminary data.</text>
</comment>
<dbReference type="Pfam" id="PF13913">
    <property type="entry name" value="zf-C2HC_2"/>
    <property type="match status" value="2"/>
</dbReference>
<evidence type="ECO:0000256" key="1">
    <source>
        <dbReference type="ARBA" id="ARBA00022723"/>
    </source>
</evidence>
<keyword evidence="2" id="KW-0677">Repeat</keyword>
<sequence>MEVIPGPPRAQRPPPTVFCYICGRQYGSKSISIHEPKCLEKWHIENQKLPKSKRRSAPKKPEKVIREDGEIDVVATNDALWEHAQSQLIPCENCGRRFATDRLSVHQKSCTPENPAKRTGHEFYISFISFLEIRQQYYTVAHSSTFQTLIRDEEVLEGIMDQGSIYRKLFRERFRGRSYS</sequence>
<dbReference type="PANTHER" id="PTHR13555:SF68">
    <property type="entry name" value="ZINC FINGER PROTEIN 474"/>
    <property type="match status" value="1"/>
</dbReference>
<evidence type="ECO:0000313" key="8">
    <source>
        <dbReference type="Proteomes" id="UP001303046"/>
    </source>
</evidence>
<keyword evidence="8" id="KW-1185">Reference proteome</keyword>
<evidence type="ECO:0000256" key="5">
    <source>
        <dbReference type="PROSITE-ProRule" id="PRU01371"/>
    </source>
</evidence>
<dbReference type="Gene3D" id="3.30.160.60">
    <property type="entry name" value="Classic Zinc Finger"/>
    <property type="match status" value="2"/>
</dbReference>
<dbReference type="InterPro" id="IPR026319">
    <property type="entry name" value="ZC2HC1A/B-like"/>
</dbReference>
<gene>
    <name evidence="7" type="primary">Necator_chrX.g21265</name>
    <name evidence="7" type="ORF">RB195_021104</name>
</gene>
<feature type="domain" description="C2HC/C3H-type" evidence="6">
    <location>
        <begin position="15"/>
        <end position="44"/>
    </location>
</feature>
<dbReference type="PANTHER" id="PTHR13555">
    <property type="entry name" value="C2H2 ZINC FINGER CGI-62-RELATED"/>
    <property type="match status" value="1"/>
</dbReference>
<proteinExistence type="predicted"/>
<organism evidence="7 8">
    <name type="scientific">Necator americanus</name>
    <name type="common">Human hookworm</name>
    <dbReference type="NCBI Taxonomy" id="51031"/>
    <lineage>
        <taxon>Eukaryota</taxon>
        <taxon>Metazoa</taxon>
        <taxon>Ecdysozoa</taxon>
        <taxon>Nematoda</taxon>
        <taxon>Chromadorea</taxon>
        <taxon>Rhabditida</taxon>
        <taxon>Rhabditina</taxon>
        <taxon>Rhabditomorpha</taxon>
        <taxon>Strongyloidea</taxon>
        <taxon>Ancylostomatidae</taxon>
        <taxon>Bunostominae</taxon>
        <taxon>Necator</taxon>
    </lineage>
</organism>
<evidence type="ECO:0000256" key="2">
    <source>
        <dbReference type="ARBA" id="ARBA00022737"/>
    </source>
</evidence>
<dbReference type="PROSITE" id="PS52027">
    <property type="entry name" value="ZF_C2HC_C3H"/>
    <property type="match status" value="2"/>
</dbReference>
<keyword evidence="4" id="KW-0862">Zinc</keyword>
<feature type="domain" description="C2HC/C3H-type" evidence="6">
    <location>
        <begin position="87"/>
        <end position="116"/>
    </location>
</feature>
<evidence type="ECO:0000313" key="7">
    <source>
        <dbReference type="EMBL" id="KAK6759303.1"/>
    </source>
</evidence>
<dbReference type="InterPro" id="IPR049899">
    <property type="entry name" value="Znf_C2HC_C3H"/>
</dbReference>
<dbReference type="Proteomes" id="UP001303046">
    <property type="component" value="Unassembled WGS sequence"/>
</dbReference>
<keyword evidence="1" id="KW-0479">Metal-binding</keyword>
<evidence type="ECO:0000259" key="6">
    <source>
        <dbReference type="PROSITE" id="PS52027"/>
    </source>
</evidence>
<evidence type="ECO:0000256" key="4">
    <source>
        <dbReference type="ARBA" id="ARBA00022833"/>
    </source>
</evidence>
<keyword evidence="3 5" id="KW-0863">Zinc-finger</keyword>
<evidence type="ECO:0000256" key="3">
    <source>
        <dbReference type="ARBA" id="ARBA00022771"/>
    </source>
</evidence>
<protein>
    <recommendedName>
        <fullName evidence="6">C2HC/C3H-type domain-containing protein</fullName>
    </recommendedName>
</protein>
<accession>A0ABR1EA21</accession>